<dbReference type="Proteomes" id="UP000249056">
    <property type="component" value="Unassembled WGS sequence"/>
</dbReference>
<name>A0A395IMB9_9HELO</name>
<accession>A0A395IMB9</accession>
<feature type="region of interest" description="Disordered" evidence="1">
    <location>
        <begin position="1"/>
        <end position="47"/>
    </location>
</feature>
<sequence length="92" mass="10555">MSTPSSASSSRSTSPELQSQSNLCKSFVRRNNTHNCPRRRHNLKPRSTSLHPHILSIFYSPSRTRWNDIYHHLQLSFPIILLVTQRSTSLGP</sequence>
<keyword evidence="3" id="KW-1185">Reference proteome</keyword>
<dbReference type="AlphaFoldDB" id="A0A395IMB9"/>
<organism evidence="2 3">
    <name type="scientific">Monilinia fructigena</name>
    <dbReference type="NCBI Taxonomy" id="38457"/>
    <lineage>
        <taxon>Eukaryota</taxon>
        <taxon>Fungi</taxon>
        <taxon>Dikarya</taxon>
        <taxon>Ascomycota</taxon>
        <taxon>Pezizomycotina</taxon>
        <taxon>Leotiomycetes</taxon>
        <taxon>Helotiales</taxon>
        <taxon>Sclerotiniaceae</taxon>
        <taxon>Monilinia</taxon>
    </lineage>
</organism>
<dbReference type="EMBL" id="QKRW01000032">
    <property type="protein sequence ID" value="RAL61301.1"/>
    <property type="molecule type" value="Genomic_DNA"/>
</dbReference>
<gene>
    <name evidence="2" type="ORF">DID88_009437</name>
</gene>
<proteinExistence type="predicted"/>
<evidence type="ECO:0000256" key="1">
    <source>
        <dbReference type="SAM" id="MobiDB-lite"/>
    </source>
</evidence>
<reference evidence="2 3" key="1">
    <citation type="submission" date="2018-06" db="EMBL/GenBank/DDBJ databases">
        <title>Genome Sequence of the Brown Rot Fungal Pathogen Monilinia fructigena.</title>
        <authorList>
            <person name="Landi L."/>
            <person name="De Miccolis Angelini R.M."/>
            <person name="Pollastro S."/>
            <person name="Abate D."/>
            <person name="Faretra F."/>
            <person name="Romanazzi G."/>
        </authorList>
    </citation>
    <scope>NUCLEOTIDE SEQUENCE [LARGE SCALE GENOMIC DNA]</scope>
    <source>
        <strain evidence="2 3">Mfrg269</strain>
    </source>
</reference>
<feature type="compositionally biased region" description="Low complexity" evidence="1">
    <location>
        <begin position="1"/>
        <end position="15"/>
    </location>
</feature>
<evidence type="ECO:0000313" key="2">
    <source>
        <dbReference type="EMBL" id="RAL61301.1"/>
    </source>
</evidence>
<feature type="compositionally biased region" description="Basic residues" evidence="1">
    <location>
        <begin position="27"/>
        <end position="44"/>
    </location>
</feature>
<protein>
    <submittedName>
        <fullName evidence="2">Uncharacterized protein</fullName>
    </submittedName>
</protein>
<evidence type="ECO:0000313" key="3">
    <source>
        <dbReference type="Proteomes" id="UP000249056"/>
    </source>
</evidence>
<feature type="compositionally biased region" description="Polar residues" evidence="1">
    <location>
        <begin position="16"/>
        <end position="26"/>
    </location>
</feature>
<comment type="caution">
    <text evidence="2">The sequence shown here is derived from an EMBL/GenBank/DDBJ whole genome shotgun (WGS) entry which is preliminary data.</text>
</comment>